<dbReference type="Proteomes" id="UP000230046">
    <property type="component" value="Unassembled WGS sequence"/>
</dbReference>
<sequence length="80" mass="9694">MAFQKRRFCDAKEPFLPCKTHAFGMQNNRFWRVKALLLVISVLCLVWRDSVLLRFFIPLLYIEYRCREVEEKCYGVFIVK</sequence>
<reference evidence="2 3" key="1">
    <citation type="submission" date="2017-11" db="EMBL/GenBank/DDBJ databases">
        <title>Genome sequencing of Prevotella intermedia KCOM 1653.</title>
        <authorList>
            <person name="Kook J.-K."/>
            <person name="Park S.-N."/>
            <person name="Lim Y.K."/>
        </authorList>
    </citation>
    <scope>NUCLEOTIDE SEQUENCE [LARGE SCALE GENOMIC DNA]</scope>
    <source>
        <strain evidence="2 3">KCOM 1653</strain>
    </source>
</reference>
<name>A0A2G8I7K5_PREIN</name>
<evidence type="ECO:0000313" key="3">
    <source>
        <dbReference type="Proteomes" id="UP000230046"/>
    </source>
</evidence>
<dbReference type="AlphaFoldDB" id="A0A2G8I7K5"/>
<keyword evidence="1" id="KW-0472">Membrane</keyword>
<comment type="caution">
    <text evidence="2">The sequence shown here is derived from an EMBL/GenBank/DDBJ whole genome shotgun (WGS) entry which is preliminary data.</text>
</comment>
<accession>A0A2G8I7K5</accession>
<protein>
    <submittedName>
        <fullName evidence="2">Uncharacterized protein</fullName>
    </submittedName>
</protein>
<gene>
    <name evidence="2" type="ORF">CTI18_11430</name>
</gene>
<organism evidence="2 3">
    <name type="scientific">Prevotella intermedia</name>
    <dbReference type="NCBI Taxonomy" id="28131"/>
    <lineage>
        <taxon>Bacteria</taxon>
        <taxon>Pseudomonadati</taxon>
        <taxon>Bacteroidota</taxon>
        <taxon>Bacteroidia</taxon>
        <taxon>Bacteroidales</taxon>
        <taxon>Prevotellaceae</taxon>
        <taxon>Prevotella</taxon>
    </lineage>
</organism>
<evidence type="ECO:0000256" key="1">
    <source>
        <dbReference type="SAM" id="Phobius"/>
    </source>
</evidence>
<keyword evidence="1" id="KW-1133">Transmembrane helix</keyword>
<feature type="transmembrane region" description="Helical" evidence="1">
    <location>
        <begin position="35"/>
        <end position="57"/>
    </location>
</feature>
<proteinExistence type="predicted"/>
<keyword evidence="1" id="KW-0812">Transmembrane</keyword>
<evidence type="ECO:0000313" key="2">
    <source>
        <dbReference type="EMBL" id="PIK19516.1"/>
    </source>
</evidence>
<dbReference type="EMBL" id="PEKN01000002">
    <property type="protein sequence ID" value="PIK19516.1"/>
    <property type="molecule type" value="Genomic_DNA"/>
</dbReference>